<dbReference type="PANTHER" id="PTHR23138">
    <property type="entry name" value="RAN BINDING PROTEIN"/>
    <property type="match status" value="1"/>
</dbReference>
<evidence type="ECO:0000313" key="6">
    <source>
        <dbReference type="Proteomes" id="UP001202479"/>
    </source>
</evidence>
<name>A0AAI9SVY9_9ASCO</name>
<keyword evidence="6" id="KW-1185">Reference proteome</keyword>
<feature type="compositionally biased region" description="Basic and acidic residues" evidence="3">
    <location>
        <begin position="93"/>
        <end position="106"/>
    </location>
</feature>
<dbReference type="AlphaFoldDB" id="A0AAI9SVY9"/>
<feature type="region of interest" description="Disordered" evidence="3">
    <location>
        <begin position="67"/>
        <end position="169"/>
    </location>
</feature>
<reference evidence="5" key="1">
    <citation type="journal article" date="2022" name="DNA Res.">
        <title>Genome analysis of five recently described species of the CUG-Ser clade uncovers Candida theae as a new hybrid lineage with pathogenic potential in the Candida parapsilosis species complex.</title>
        <authorList>
            <person name="Mixao V."/>
            <person name="Del Olmo V."/>
            <person name="Hegedusova E."/>
            <person name="Saus E."/>
            <person name="Pryszcz L."/>
            <person name="Cillingova A."/>
            <person name="Nosek J."/>
            <person name="Gabaldon T."/>
        </authorList>
    </citation>
    <scope>NUCLEOTIDE SEQUENCE</scope>
    <source>
        <strain evidence="5">CBS 10844</strain>
    </source>
</reference>
<evidence type="ECO:0000256" key="2">
    <source>
        <dbReference type="ARBA" id="ARBA00023242"/>
    </source>
</evidence>
<gene>
    <name evidence="5" type="ORF">KGF56_003524</name>
</gene>
<dbReference type="InterPro" id="IPR045255">
    <property type="entry name" value="RanBP1-like"/>
</dbReference>
<dbReference type="EMBL" id="JAHUZD010000122">
    <property type="protein sequence ID" value="KAI3403706.2"/>
    <property type="molecule type" value="Genomic_DNA"/>
</dbReference>
<evidence type="ECO:0000259" key="4">
    <source>
        <dbReference type="PROSITE" id="PS50196"/>
    </source>
</evidence>
<comment type="subcellular location">
    <subcellularLocation>
        <location evidence="1">Nucleus</location>
    </subcellularLocation>
</comment>
<dbReference type="RefSeq" id="XP_049179453.1">
    <property type="nucleotide sequence ID" value="XM_049324865.1"/>
</dbReference>
<dbReference type="Proteomes" id="UP001202479">
    <property type="component" value="Unassembled WGS sequence"/>
</dbReference>
<dbReference type="SMART" id="SM00160">
    <property type="entry name" value="RanBD"/>
    <property type="match status" value="1"/>
</dbReference>
<dbReference type="Pfam" id="PF00638">
    <property type="entry name" value="Ran_BP1"/>
    <property type="match status" value="1"/>
</dbReference>
<feature type="compositionally biased region" description="Basic and acidic residues" evidence="3">
    <location>
        <begin position="67"/>
        <end position="78"/>
    </location>
</feature>
<feature type="compositionally biased region" description="Low complexity" evidence="3">
    <location>
        <begin position="157"/>
        <end position="169"/>
    </location>
</feature>
<evidence type="ECO:0000256" key="3">
    <source>
        <dbReference type="SAM" id="MobiDB-lite"/>
    </source>
</evidence>
<dbReference type="GO" id="GO:0005634">
    <property type="term" value="C:nucleus"/>
    <property type="evidence" value="ECO:0007669"/>
    <property type="project" value="UniProtKB-SubCell"/>
</dbReference>
<feature type="compositionally biased region" description="Polar residues" evidence="3">
    <location>
        <begin position="275"/>
        <end position="284"/>
    </location>
</feature>
<keyword evidence="2" id="KW-0539">Nucleus</keyword>
<evidence type="ECO:0000256" key="1">
    <source>
        <dbReference type="ARBA" id="ARBA00004123"/>
    </source>
</evidence>
<accession>A0AAI9SVY9</accession>
<organism evidence="5 6">
    <name type="scientific">Candida oxycetoniae</name>
    <dbReference type="NCBI Taxonomy" id="497107"/>
    <lineage>
        <taxon>Eukaryota</taxon>
        <taxon>Fungi</taxon>
        <taxon>Dikarya</taxon>
        <taxon>Ascomycota</taxon>
        <taxon>Saccharomycotina</taxon>
        <taxon>Pichiomycetes</taxon>
        <taxon>Debaryomycetaceae</taxon>
        <taxon>Candida/Lodderomyces clade</taxon>
        <taxon>Candida</taxon>
    </lineage>
</organism>
<feature type="compositionally biased region" description="Basic and acidic residues" evidence="3">
    <location>
        <begin position="285"/>
        <end position="295"/>
    </location>
</feature>
<feature type="domain" description="RanBD1" evidence="4">
    <location>
        <begin position="308"/>
        <end position="440"/>
    </location>
</feature>
<dbReference type="GO" id="GO:0006607">
    <property type="term" value="P:NLS-bearing protein import into nucleus"/>
    <property type="evidence" value="ECO:0007669"/>
    <property type="project" value="TreeGrafter"/>
</dbReference>
<dbReference type="InterPro" id="IPR000156">
    <property type="entry name" value="Ran_bind_dom"/>
</dbReference>
<feature type="region of interest" description="Disordered" evidence="3">
    <location>
        <begin position="275"/>
        <end position="302"/>
    </location>
</feature>
<proteinExistence type="predicted"/>
<dbReference type="InterPro" id="IPR011993">
    <property type="entry name" value="PH-like_dom_sf"/>
</dbReference>
<dbReference type="SUPFAM" id="SSF50729">
    <property type="entry name" value="PH domain-like"/>
    <property type="match status" value="1"/>
</dbReference>
<dbReference type="PROSITE" id="PS50196">
    <property type="entry name" value="RANBD1"/>
    <property type="match status" value="1"/>
</dbReference>
<sequence>MPDESPAKRKIDLEDSTINAKLKRTKSIGHEDLTSSILAEVKRTFEDRIAKLESRVEALEEILKVDNKKGGKQEKSIEVSDADTMVDNGNRVEQQEQTKSKEEPPSKHPPALPPRNKEIFGKGGSFQFKKTSELSPELGVKKNGQDCINSEAHKEPSSSSSSSLRSIPISSKPVFGATTSFGNMAKNSNPLKTKLDINSSAATAAAPAAPTAPAAAAAAATETATAVASTATAATQNSAKFPVPGSTFKSTFGSKSRFGNAFQESLKQKSFLDNTSDTTTSIQDKTTRPDSKDELQTTTTTQQFQQVDLNPVEQSTGEEDEKSLFTSNAKLFELNLSKISEGWKERGVGPLHLNQSQKDKKLVRIVMRSQGLLRVILNYKIQVDTAVMKGLEASLSPGKYFRLNSINSEGQPIQYLIKLANEKLRDELINEIDKLKLEMK</sequence>
<protein>
    <recommendedName>
        <fullName evidence="4">RanBD1 domain-containing protein</fullName>
    </recommendedName>
</protein>
<dbReference type="PANTHER" id="PTHR23138:SF142">
    <property type="entry name" value="RAN-BINDING PROTEIN 3B-RELATED"/>
    <property type="match status" value="1"/>
</dbReference>
<evidence type="ECO:0000313" key="5">
    <source>
        <dbReference type="EMBL" id="KAI3403706.2"/>
    </source>
</evidence>
<dbReference type="GeneID" id="73381139"/>
<dbReference type="Gene3D" id="2.30.29.30">
    <property type="entry name" value="Pleckstrin-homology domain (PH domain)/Phosphotyrosine-binding domain (PTB)"/>
    <property type="match status" value="1"/>
</dbReference>
<comment type="caution">
    <text evidence="5">The sequence shown here is derived from an EMBL/GenBank/DDBJ whole genome shotgun (WGS) entry which is preliminary data.</text>
</comment>